<dbReference type="InterPro" id="IPR050227">
    <property type="entry name" value="Rab"/>
</dbReference>
<dbReference type="EMBL" id="CAKOAT010327376">
    <property type="protein sequence ID" value="CAH8362256.1"/>
    <property type="molecule type" value="Genomic_DNA"/>
</dbReference>
<keyword evidence="6" id="KW-1185">Reference proteome</keyword>
<dbReference type="Proteomes" id="UP001642260">
    <property type="component" value="Unassembled WGS sequence"/>
</dbReference>
<dbReference type="GO" id="GO:0005525">
    <property type="term" value="F:GTP binding"/>
    <property type="evidence" value="ECO:0007669"/>
    <property type="project" value="UniProtKB-KW"/>
</dbReference>
<accession>A0ABC8KTV5</accession>
<comment type="subcellular location">
    <subcellularLocation>
        <location evidence="4">Endomembrane system</location>
        <topology evidence="4">Lipid-anchor</topology>
    </subcellularLocation>
</comment>
<dbReference type="Pfam" id="PF00071">
    <property type="entry name" value="Ras"/>
    <property type="match status" value="1"/>
</dbReference>
<dbReference type="PANTHER" id="PTHR47977">
    <property type="entry name" value="RAS-RELATED PROTEIN RAB"/>
    <property type="match status" value="1"/>
</dbReference>
<comment type="similarity">
    <text evidence="1">Belongs to the small GTPase superfamily. Rab family.</text>
</comment>
<keyword evidence="3" id="KW-0342">GTP-binding</keyword>
<keyword evidence="2" id="KW-0547">Nucleotide-binding</keyword>
<gene>
    <name evidence="5" type="ORF">ERUC_LOCUS28012</name>
</gene>
<evidence type="ECO:0000256" key="4">
    <source>
        <dbReference type="ARBA" id="ARBA00037868"/>
    </source>
</evidence>
<name>A0ABC8KTV5_ERUVS</name>
<dbReference type="PRINTS" id="PR00449">
    <property type="entry name" value="RASTRNSFRMNG"/>
</dbReference>
<dbReference type="SUPFAM" id="SSF52540">
    <property type="entry name" value="P-loop containing nucleoside triphosphate hydrolases"/>
    <property type="match status" value="1"/>
</dbReference>
<dbReference type="AlphaFoldDB" id="A0ABC8KTV5"/>
<dbReference type="PROSITE" id="PS51419">
    <property type="entry name" value="RAB"/>
    <property type="match status" value="1"/>
</dbReference>
<evidence type="ECO:0000256" key="3">
    <source>
        <dbReference type="ARBA" id="ARBA00023134"/>
    </source>
</evidence>
<dbReference type="SMART" id="SM00175">
    <property type="entry name" value="RAB"/>
    <property type="match status" value="1"/>
</dbReference>
<evidence type="ECO:0000256" key="1">
    <source>
        <dbReference type="ARBA" id="ARBA00006270"/>
    </source>
</evidence>
<evidence type="ECO:0000313" key="5">
    <source>
        <dbReference type="EMBL" id="CAH8362256.1"/>
    </source>
</evidence>
<evidence type="ECO:0000313" key="6">
    <source>
        <dbReference type="Proteomes" id="UP001642260"/>
    </source>
</evidence>
<dbReference type="SMART" id="SM00174">
    <property type="entry name" value="RHO"/>
    <property type="match status" value="1"/>
</dbReference>
<proteinExistence type="inferred from homology"/>
<dbReference type="SMART" id="SM00173">
    <property type="entry name" value="RAS"/>
    <property type="match status" value="1"/>
</dbReference>
<evidence type="ECO:0000256" key="2">
    <source>
        <dbReference type="ARBA" id="ARBA00022741"/>
    </source>
</evidence>
<dbReference type="InterPro" id="IPR001806">
    <property type="entry name" value="Small_GTPase"/>
</dbReference>
<protein>
    <submittedName>
        <fullName evidence="5">Uncharacterized protein</fullName>
    </submittedName>
</protein>
<dbReference type="GO" id="GO:0012505">
    <property type="term" value="C:endomembrane system"/>
    <property type="evidence" value="ECO:0007669"/>
    <property type="project" value="UniProtKB-SubCell"/>
</dbReference>
<organism evidence="5 6">
    <name type="scientific">Eruca vesicaria subsp. sativa</name>
    <name type="common">Garden rocket</name>
    <name type="synonym">Eruca sativa</name>
    <dbReference type="NCBI Taxonomy" id="29727"/>
    <lineage>
        <taxon>Eukaryota</taxon>
        <taxon>Viridiplantae</taxon>
        <taxon>Streptophyta</taxon>
        <taxon>Embryophyta</taxon>
        <taxon>Tracheophyta</taxon>
        <taxon>Spermatophyta</taxon>
        <taxon>Magnoliopsida</taxon>
        <taxon>eudicotyledons</taxon>
        <taxon>Gunneridae</taxon>
        <taxon>Pentapetalae</taxon>
        <taxon>rosids</taxon>
        <taxon>malvids</taxon>
        <taxon>Brassicales</taxon>
        <taxon>Brassicaceae</taxon>
        <taxon>Brassiceae</taxon>
        <taxon>Eruca</taxon>
    </lineage>
</organism>
<dbReference type="InterPro" id="IPR027417">
    <property type="entry name" value="P-loop_NTPase"/>
</dbReference>
<dbReference type="Gene3D" id="3.40.50.300">
    <property type="entry name" value="P-loop containing nucleotide triphosphate hydrolases"/>
    <property type="match status" value="1"/>
</dbReference>
<sequence>MGLTIEDCNEPFIDSLREYDDGKDLSRYDFKLDEFTSPNDDLNKMIASFTIYDVTRKETFTKLVDVWSKEIELYSTNQDCVTMLVGSKVDRESQRGVSREEGIALVKELKCMFLECSARTQKHVEQCFEDLALKVKIHGLFILWLALNYLR</sequence>
<reference evidence="5 6" key="1">
    <citation type="submission" date="2022-03" db="EMBL/GenBank/DDBJ databases">
        <authorList>
            <person name="Macdonald S."/>
            <person name="Ahmed S."/>
            <person name="Newling K."/>
        </authorList>
    </citation>
    <scope>NUCLEOTIDE SEQUENCE [LARGE SCALE GENOMIC DNA]</scope>
</reference>
<comment type="caution">
    <text evidence="5">The sequence shown here is derived from an EMBL/GenBank/DDBJ whole genome shotgun (WGS) entry which is preliminary data.</text>
</comment>